<dbReference type="GO" id="GO:0020037">
    <property type="term" value="F:heme binding"/>
    <property type="evidence" value="ECO:0007669"/>
    <property type="project" value="UniProtKB-UniRule"/>
</dbReference>
<keyword evidence="8" id="KW-1185">Reference proteome</keyword>
<dbReference type="SMART" id="SM01117">
    <property type="entry name" value="Cyt-b5"/>
    <property type="match status" value="1"/>
</dbReference>
<dbReference type="AlphaFoldDB" id="A0AA39F1S8"/>
<keyword evidence="1 5" id="KW-0349">Heme</keyword>
<keyword evidence="2 5" id="KW-0479">Metal-binding</keyword>
<accession>A0AA39F1S8</accession>
<dbReference type="InterPro" id="IPR050668">
    <property type="entry name" value="Cytochrome_b5"/>
</dbReference>
<dbReference type="InterPro" id="IPR036400">
    <property type="entry name" value="Cyt_B5-like_heme/steroid_sf"/>
</dbReference>
<sequence length="134" mass="15026">MDLLSLGFVALELRDSSLVAEPLTKDLEESKKHLSNEKCLNIITLDEISRHDCDDDCWIAIYDYVYNCTNFMKKHPGGQEVLAEYAGRDATLAFIGSGHTKVAISLLENYLIGELPLSERLYRKPGGIQIVTVH</sequence>
<dbReference type="GO" id="GO:0016020">
    <property type="term" value="C:membrane"/>
    <property type="evidence" value="ECO:0007669"/>
    <property type="project" value="TreeGrafter"/>
</dbReference>
<dbReference type="InterPro" id="IPR018506">
    <property type="entry name" value="Cyt_B5_heme-BS"/>
</dbReference>
<keyword evidence="3 5" id="KW-0408">Iron</keyword>
<dbReference type="PROSITE" id="PS00191">
    <property type="entry name" value="CYTOCHROME_B5_1"/>
    <property type="match status" value="1"/>
</dbReference>
<protein>
    <recommendedName>
        <fullName evidence="6">Cytochrome b5 heme-binding domain-containing protein</fullName>
    </recommendedName>
</protein>
<dbReference type="Pfam" id="PF00173">
    <property type="entry name" value="Cyt-b5"/>
    <property type="match status" value="1"/>
</dbReference>
<organism evidence="7 8">
    <name type="scientific">Microctonus hyperodae</name>
    <name type="common">Parasitoid wasp</name>
    <dbReference type="NCBI Taxonomy" id="165561"/>
    <lineage>
        <taxon>Eukaryota</taxon>
        <taxon>Metazoa</taxon>
        <taxon>Ecdysozoa</taxon>
        <taxon>Arthropoda</taxon>
        <taxon>Hexapoda</taxon>
        <taxon>Insecta</taxon>
        <taxon>Pterygota</taxon>
        <taxon>Neoptera</taxon>
        <taxon>Endopterygota</taxon>
        <taxon>Hymenoptera</taxon>
        <taxon>Apocrita</taxon>
        <taxon>Ichneumonoidea</taxon>
        <taxon>Braconidae</taxon>
        <taxon>Euphorinae</taxon>
        <taxon>Microctonus</taxon>
    </lineage>
</organism>
<dbReference type="Gene3D" id="3.10.120.10">
    <property type="entry name" value="Cytochrome b5-like heme/steroid binding domain"/>
    <property type="match status" value="1"/>
</dbReference>
<evidence type="ECO:0000256" key="5">
    <source>
        <dbReference type="RuleBase" id="RU362121"/>
    </source>
</evidence>
<dbReference type="Proteomes" id="UP001168972">
    <property type="component" value="Unassembled WGS sequence"/>
</dbReference>
<dbReference type="EMBL" id="JAQQBR010001835">
    <property type="protein sequence ID" value="KAK0161346.1"/>
    <property type="molecule type" value="Genomic_DNA"/>
</dbReference>
<evidence type="ECO:0000259" key="6">
    <source>
        <dbReference type="PROSITE" id="PS50255"/>
    </source>
</evidence>
<name>A0AA39F1S8_MICHY</name>
<evidence type="ECO:0000313" key="7">
    <source>
        <dbReference type="EMBL" id="KAK0161346.1"/>
    </source>
</evidence>
<proteinExistence type="inferred from homology"/>
<comment type="similarity">
    <text evidence="4 5">Belongs to the cytochrome b5 family.</text>
</comment>
<feature type="domain" description="Cytochrome b5 heme-binding" evidence="6">
    <location>
        <begin position="40"/>
        <end position="116"/>
    </location>
</feature>
<dbReference type="SUPFAM" id="SSF55856">
    <property type="entry name" value="Cytochrome b5-like heme/steroid binding domain"/>
    <property type="match status" value="1"/>
</dbReference>
<reference evidence="7" key="1">
    <citation type="journal article" date="2023" name="bioRxiv">
        <title>Scaffold-level genome assemblies of two parasitoid biocontrol wasps reveal the parthenogenesis mechanism and an associated novel virus.</title>
        <authorList>
            <person name="Inwood S."/>
            <person name="Skelly J."/>
            <person name="Guhlin J."/>
            <person name="Harrop T."/>
            <person name="Goldson S."/>
            <person name="Dearden P."/>
        </authorList>
    </citation>
    <scope>NUCLEOTIDE SEQUENCE</scope>
    <source>
        <strain evidence="7">Lincoln</strain>
        <tissue evidence="7">Whole body</tissue>
    </source>
</reference>
<dbReference type="PANTHER" id="PTHR19359:SF41">
    <property type="entry name" value="GEO08203P1"/>
    <property type="match status" value="1"/>
</dbReference>
<dbReference type="InterPro" id="IPR001199">
    <property type="entry name" value="Cyt_B5-like_heme/steroid-bd"/>
</dbReference>
<evidence type="ECO:0000256" key="2">
    <source>
        <dbReference type="ARBA" id="ARBA00022723"/>
    </source>
</evidence>
<dbReference type="PRINTS" id="PR00363">
    <property type="entry name" value="CYTOCHROMEB5"/>
</dbReference>
<reference evidence="7" key="2">
    <citation type="submission" date="2023-03" db="EMBL/GenBank/DDBJ databases">
        <authorList>
            <person name="Inwood S.N."/>
            <person name="Skelly J.G."/>
            <person name="Guhlin J."/>
            <person name="Harrop T.W.R."/>
            <person name="Goldson S.G."/>
            <person name="Dearden P.K."/>
        </authorList>
    </citation>
    <scope>NUCLEOTIDE SEQUENCE</scope>
    <source>
        <strain evidence="7">Lincoln</strain>
        <tissue evidence="7">Whole body</tissue>
    </source>
</reference>
<gene>
    <name evidence="7" type="ORF">PV327_009825</name>
</gene>
<dbReference type="PROSITE" id="PS50255">
    <property type="entry name" value="CYTOCHROME_B5_2"/>
    <property type="match status" value="1"/>
</dbReference>
<evidence type="ECO:0000256" key="1">
    <source>
        <dbReference type="ARBA" id="ARBA00022617"/>
    </source>
</evidence>
<comment type="caution">
    <text evidence="7">The sequence shown here is derived from an EMBL/GenBank/DDBJ whole genome shotgun (WGS) entry which is preliminary data.</text>
</comment>
<evidence type="ECO:0000256" key="3">
    <source>
        <dbReference type="ARBA" id="ARBA00023004"/>
    </source>
</evidence>
<evidence type="ECO:0000256" key="4">
    <source>
        <dbReference type="ARBA" id="ARBA00038168"/>
    </source>
</evidence>
<dbReference type="GO" id="GO:0046872">
    <property type="term" value="F:metal ion binding"/>
    <property type="evidence" value="ECO:0007669"/>
    <property type="project" value="UniProtKB-UniRule"/>
</dbReference>
<evidence type="ECO:0000313" key="8">
    <source>
        <dbReference type="Proteomes" id="UP001168972"/>
    </source>
</evidence>
<dbReference type="PANTHER" id="PTHR19359">
    <property type="entry name" value="CYTOCHROME B5"/>
    <property type="match status" value="1"/>
</dbReference>